<evidence type="ECO:0000313" key="7">
    <source>
        <dbReference type="Proteomes" id="UP001500782"/>
    </source>
</evidence>
<keyword evidence="3 6" id="KW-0418">Kinase</keyword>
<dbReference type="SMART" id="SM00387">
    <property type="entry name" value="HATPase_c"/>
    <property type="match status" value="1"/>
</dbReference>
<dbReference type="InterPro" id="IPR016120">
    <property type="entry name" value="Sig_transdc_His_kin_SpoOB"/>
</dbReference>
<gene>
    <name evidence="6" type="primary">natK</name>
    <name evidence="6" type="ORF">GCM10008967_10170</name>
</gene>
<dbReference type="Pfam" id="PF02518">
    <property type="entry name" value="HATPase_c"/>
    <property type="match status" value="1"/>
</dbReference>
<feature type="domain" description="Histidine kinase/HSP90-like ATPase" evidence="5">
    <location>
        <begin position="214"/>
        <end position="324"/>
    </location>
</feature>
<protein>
    <submittedName>
        <fullName evidence="6">Two-component system sensor histidine kinase NatK</fullName>
    </submittedName>
</protein>
<dbReference type="Gene3D" id="3.30.565.10">
    <property type="entry name" value="Histidine kinase-like ATPase, C-terminal domain"/>
    <property type="match status" value="1"/>
</dbReference>
<proteinExistence type="predicted"/>
<evidence type="ECO:0000313" key="6">
    <source>
        <dbReference type="EMBL" id="GAA0321635.1"/>
    </source>
</evidence>
<evidence type="ECO:0000256" key="1">
    <source>
        <dbReference type="ARBA" id="ARBA00022553"/>
    </source>
</evidence>
<feature type="transmembrane region" description="Helical" evidence="4">
    <location>
        <begin position="29"/>
        <end position="48"/>
    </location>
</feature>
<feature type="transmembrane region" description="Helical" evidence="4">
    <location>
        <begin position="69"/>
        <end position="93"/>
    </location>
</feature>
<organism evidence="6 7">
    <name type="scientific">Bacillus carboniphilus</name>
    <dbReference type="NCBI Taxonomy" id="86663"/>
    <lineage>
        <taxon>Bacteria</taxon>
        <taxon>Bacillati</taxon>
        <taxon>Bacillota</taxon>
        <taxon>Bacilli</taxon>
        <taxon>Bacillales</taxon>
        <taxon>Bacillaceae</taxon>
        <taxon>Bacillus</taxon>
    </lineage>
</organism>
<name>A0ABN0W039_9BACI</name>
<dbReference type="InterPro" id="IPR036890">
    <property type="entry name" value="HATPase_C_sf"/>
</dbReference>
<keyword evidence="1" id="KW-0597">Phosphoprotein</keyword>
<dbReference type="RefSeq" id="WP_343796944.1">
    <property type="nucleotide sequence ID" value="NZ_BAAADJ010000010.1"/>
</dbReference>
<dbReference type="PANTHER" id="PTHR40448">
    <property type="entry name" value="TWO-COMPONENT SENSOR HISTIDINE KINASE"/>
    <property type="match status" value="1"/>
</dbReference>
<evidence type="ECO:0000256" key="2">
    <source>
        <dbReference type="ARBA" id="ARBA00022679"/>
    </source>
</evidence>
<keyword evidence="4" id="KW-0472">Membrane</keyword>
<dbReference type="Proteomes" id="UP001500782">
    <property type="component" value="Unassembled WGS sequence"/>
</dbReference>
<dbReference type="GO" id="GO:0016301">
    <property type="term" value="F:kinase activity"/>
    <property type="evidence" value="ECO:0007669"/>
    <property type="project" value="UniProtKB-KW"/>
</dbReference>
<dbReference type="InterPro" id="IPR003594">
    <property type="entry name" value="HATPase_dom"/>
</dbReference>
<accession>A0ABN0W039</accession>
<dbReference type="SUPFAM" id="SSF55874">
    <property type="entry name" value="ATPase domain of HSP90 chaperone/DNA topoisomerase II/histidine kinase"/>
    <property type="match status" value="1"/>
</dbReference>
<evidence type="ECO:0000256" key="4">
    <source>
        <dbReference type="SAM" id="Phobius"/>
    </source>
</evidence>
<sequence>MRLHIQDVISLVIHVMVAISFLIKDTNLLHIGVVSVGMVGLVLLKVFRKQKPSNGEGWFHKTSFQILQVLLLIGVLVTASTMVGILGWMALFLTDFIREDIRNWGIQKDEAIKRLEEEREVQNSIFRTIRSQRHDFLKHISVVQHLLEEDKLKDARAYFASLLGEYETMNMAIKGEEGHIAAILHQYQRLCEEHQVSLTYDFQVPVSSLPLTLTDQTKLLSNLLENSFEAAREYQGKESTATIECRSSLYGGIIVLEIKNSTLPLDKEILDHLFERFDLTSKHKGHEGLGTYIIANLVKQYHGNLSFKYASNELLIKIKFPLIVEEK</sequence>
<dbReference type="Gene3D" id="1.10.287.130">
    <property type="match status" value="1"/>
</dbReference>
<evidence type="ECO:0000259" key="5">
    <source>
        <dbReference type="SMART" id="SM00387"/>
    </source>
</evidence>
<reference evidence="6 7" key="1">
    <citation type="journal article" date="2019" name="Int. J. Syst. Evol. Microbiol.">
        <title>The Global Catalogue of Microorganisms (GCM) 10K type strain sequencing project: providing services to taxonomists for standard genome sequencing and annotation.</title>
        <authorList>
            <consortium name="The Broad Institute Genomics Platform"/>
            <consortium name="The Broad Institute Genome Sequencing Center for Infectious Disease"/>
            <person name="Wu L."/>
            <person name="Ma J."/>
        </authorList>
    </citation>
    <scope>NUCLEOTIDE SEQUENCE [LARGE SCALE GENOMIC DNA]</scope>
    <source>
        <strain evidence="6 7">JCM 9731</strain>
    </source>
</reference>
<comment type="caution">
    <text evidence="6">The sequence shown here is derived from an EMBL/GenBank/DDBJ whole genome shotgun (WGS) entry which is preliminary data.</text>
</comment>
<keyword evidence="4" id="KW-1133">Transmembrane helix</keyword>
<keyword evidence="7" id="KW-1185">Reference proteome</keyword>
<dbReference type="SUPFAM" id="SSF55890">
    <property type="entry name" value="Sporulation response regulatory protein Spo0B"/>
    <property type="match status" value="1"/>
</dbReference>
<keyword evidence="2" id="KW-0808">Transferase</keyword>
<dbReference type="PANTHER" id="PTHR40448:SF1">
    <property type="entry name" value="TWO-COMPONENT SENSOR HISTIDINE KINASE"/>
    <property type="match status" value="1"/>
</dbReference>
<dbReference type="EMBL" id="BAAADJ010000010">
    <property type="protein sequence ID" value="GAA0321635.1"/>
    <property type="molecule type" value="Genomic_DNA"/>
</dbReference>
<keyword evidence="4" id="KW-0812">Transmembrane</keyword>
<evidence type="ECO:0000256" key="3">
    <source>
        <dbReference type="ARBA" id="ARBA00022777"/>
    </source>
</evidence>